<dbReference type="PANTHER" id="PTHR24347">
    <property type="entry name" value="SERINE/THREONINE-PROTEIN KINASE"/>
    <property type="match status" value="1"/>
</dbReference>
<comment type="caution">
    <text evidence="3">The sequence shown here is derived from an EMBL/GenBank/DDBJ whole genome shotgun (WGS) entry which is preliminary data.</text>
</comment>
<keyword evidence="3" id="KW-0238">DNA-binding</keyword>
<dbReference type="GO" id="GO:0004672">
    <property type="term" value="F:protein kinase activity"/>
    <property type="evidence" value="ECO:0007669"/>
    <property type="project" value="InterPro"/>
</dbReference>
<dbReference type="SUPFAM" id="SSF56112">
    <property type="entry name" value="Protein kinase-like (PK-like)"/>
    <property type="match status" value="1"/>
</dbReference>
<proteinExistence type="predicted"/>
<keyword evidence="3" id="KW-0808">Transferase</keyword>
<dbReference type="AlphaFoldDB" id="A0A938XY35"/>
<dbReference type="EMBL" id="JAFBDQ010000017">
    <property type="protein sequence ID" value="MBM7557792.1"/>
    <property type="molecule type" value="Genomic_DNA"/>
</dbReference>
<evidence type="ECO:0000313" key="3">
    <source>
        <dbReference type="EMBL" id="MBM7557792.1"/>
    </source>
</evidence>
<evidence type="ECO:0000256" key="1">
    <source>
        <dbReference type="SAM" id="MobiDB-lite"/>
    </source>
</evidence>
<dbReference type="Proteomes" id="UP000774000">
    <property type="component" value="Unassembled WGS sequence"/>
</dbReference>
<dbReference type="SMART" id="SM00220">
    <property type="entry name" value="S_TKc"/>
    <property type="match status" value="1"/>
</dbReference>
<dbReference type="GO" id="GO:0005524">
    <property type="term" value="F:ATP binding"/>
    <property type="evidence" value="ECO:0007669"/>
    <property type="project" value="InterPro"/>
</dbReference>
<evidence type="ECO:0000313" key="4">
    <source>
        <dbReference type="Proteomes" id="UP000774000"/>
    </source>
</evidence>
<dbReference type="InterPro" id="IPR000719">
    <property type="entry name" value="Prot_kinase_dom"/>
</dbReference>
<dbReference type="Gene3D" id="1.10.510.10">
    <property type="entry name" value="Transferase(Phosphotransferase) domain 1"/>
    <property type="match status" value="1"/>
</dbReference>
<dbReference type="PROSITE" id="PS50011">
    <property type="entry name" value="PROTEIN_KINASE_DOM"/>
    <property type="match status" value="1"/>
</dbReference>
<gene>
    <name evidence="3" type="ORF">JOC47_002658</name>
</gene>
<name>A0A938XY35_9FIRM</name>
<organism evidence="3 4">
    <name type="scientific">Halanaerobacter jeridensis</name>
    <dbReference type="NCBI Taxonomy" id="706427"/>
    <lineage>
        <taxon>Bacteria</taxon>
        <taxon>Bacillati</taxon>
        <taxon>Bacillota</taxon>
        <taxon>Clostridia</taxon>
        <taxon>Halanaerobiales</taxon>
        <taxon>Halobacteroidaceae</taxon>
        <taxon>Halanaerobacter</taxon>
    </lineage>
</organism>
<keyword evidence="4" id="KW-1185">Reference proteome</keyword>
<keyword evidence="3" id="KW-0418">Kinase</keyword>
<dbReference type="Pfam" id="PF00069">
    <property type="entry name" value="Pkinase"/>
    <property type="match status" value="1"/>
</dbReference>
<feature type="region of interest" description="Disordered" evidence="1">
    <location>
        <begin position="329"/>
        <end position="348"/>
    </location>
</feature>
<dbReference type="RefSeq" id="WP_204702548.1">
    <property type="nucleotide sequence ID" value="NZ_JAFBDQ010000017.1"/>
</dbReference>
<reference evidence="3" key="1">
    <citation type="submission" date="2021-01" db="EMBL/GenBank/DDBJ databases">
        <title>Genomic Encyclopedia of Type Strains, Phase IV (KMG-IV): sequencing the most valuable type-strain genomes for metagenomic binning, comparative biology and taxonomic classification.</title>
        <authorList>
            <person name="Goeker M."/>
        </authorList>
    </citation>
    <scope>NUCLEOTIDE SEQUENCE</scope>
    <source>
        <strain evidence="3">DSM 23230</strain>
    </source>
</reference>
<protein>
    <submittedName>
        <fullName evidence="3">DNA-binding helix-hairpin-helix protein with protein kinase domain</fullName>
    </submittedName>
</protein>
<feature type="domain" description="Protein kinase" evidence="2">
    <location>
        <begin position="7"/>
        <end position="293"/>
    </location>
</feature>
<dbReference type="GO" id="GO:0003677">
    <property type="term" value="F:DNA binding"/>
    <property type="evidence" value="ECO:0007669"/>
    <property type="project" value="UniProtKB-KW"/>
</dbReference>
<sequence length="390" mass="45658">MNKLDSSCLGKEFDAGGEAIVYQVKNSNLIAKIYHKNKLNKDKINKIKIMVDKYQNNKYLKELFLNKQPQIIWPTKLVVDKGKVIGYAMKQVKNPLPLSNLIENINIGKYKKSFFSFQDRVKISLKIIKGIKKLHQNHIFAGDLNDNNILITEDKNVYFIDSDSYQFKESNKLYKCNVAMPGFCSPNFSPGEKLNDKDDIFALGIIIFKLFYDNLHPFHGKDKKGRNLKVQQKINKGLYPHTSRNINPLAKFKILSKQLVNKELWELFKQTFQRNQRSRPSLTELSKVLKQYLNELKECPINSNHYYHYKKNKCPWCEYKVKMGEEVFPEPKTSSSTNKNRKKNKSTTFLKEVEKLRKQRIAEAKVKYDLYQPEKDNWRKAVNSLANGEL</sequence>
<accession>A0A938XY35</accession>
<dbReference type="InterPro" id="IPR011009">
    <property type="entry name" value="Kinase-like_dom_sf"/>
</dbReference>
<evidence type="ECO:0000259" key="2">
    <source>
        <dbReference type="PROSITE" id="PS50011"/>
    </source>
</evidence>